<evidence type="ECO:0000313" key="4">
    <source>
        <dbReference type="Proteomes" id="UP000664303"/>
    </source>
</evidence>
<dbReference type="Proteomes" id="UP000664303">
    <property type="component" value="Unassembled WGS sequence"/>
</dbReference>
<evidence type="ECO:0000256" key="1">
    <source>
        <dbReference type="ARBA" id="ARBA00006817"/>
    </source>
</evidence>
<sequence>MKIAIETQVVAPLNTVWAAWTAPADITAWNFATAQWRCPRADIDLRTGGRFNYRMEARDGSMGFDFEGEFTEIQPQALIRFKLGDDREVSVEFIDTADGVRVIETFDAEDEHSAEQQRQGWLAILNNFKQHVEARG</sequence>
<evidence type="ECO:0000313" key="3">
    <source>
        <dbReference type="EMBL" id="MBN7796479.1"/>
    </source>
</evidence>
<dbReference type="RefSeq" id="WP_206559925.1">
    <property type="nucleotide sequence ID" value="NZ_JAFKCZ010000005.1"/>
</dbReference>
<feature type="domain" description="Activator of Hsp90 ATPase homologue 1/2-like C-terminal" evidence="2">
    <location>
        <begin position="11"/>
        <end position="133"/>
    </location>
</feature>
<comment type="similarity">
    <text evidence="1">Belongs to the AHA1 family.</text>
</comment>
<keyword evidence="4" id="KW-1185">Reference proteome</keyword>
<dbReference type="EMBL" id="JAFKCZ010000005">
    <property type="protein sequence ID" value="MBN7796479.1"/>
    <property type="molecule type" value="Genomic_DNA"/>
</dbReference>
<gene>
    <name evidence="3" type="ORF">JYP50_07750</name>
</gene>
<dbReference type="InterPro" id="IPR013538">
    <property type="entry name" value="ASHA1/2-like_C"/>
</dbReference>
<evidence type="ECO:0000259" key="2">
    <source>
        <dbReference type="Pfam" id="PF08327"/>
    </source>
</evidence>
<dbReference type="Pfam" id="PF08327">
    <property type="entry name" value="AHSA1"/>
    <property type="match status" value="1"/>
</dbReference>
<protein>
    <submittedName>
        <fullName evidence="3">SRPBCC family protein</fullName>
    </submittedName>
</protein>
<comment type="caution">
    <text evidence="3">The sequence shown here is derived from an EMBL/GenBank/DDBJ whole genome shotgun (WGS) entry which is preliminary data.</text>
</comment>
<dbReference type="AlphaFoldDB" id="A0A939DEA4"/>
<dbReference type="Gene3D" id="3.30.530.20">
    <property type="match status" value="1"/>
</dbReference>
<dbReference type="CDD" id="cd08897">
    <property type="entry name" value="SRPBCC_CalC_Aha1-like_4"/>
    <property type="match status" value="1"/>
</dbReference>
<proteinExistence type="inferred from homology"/>
<reference evidence="3" key="1">
    <citation type="submission" date="2021-02" db="EMBL/GenBank/DDBJ databases">
        <title>PHA producing bacteria isolated from coastal sediment in Guangdong, Shenzhen.</title>
        <authorList>
            <person name="Zheng W."/>
            <person name="Yu S."/>
            <person name="Huang Y."/>
        </authorList>
    </citation>
    <scope>NUCLEOTIDE SEQUENCE</scope>
    <source>
        <strain evidence="3">TN14-10</strain>
    </source>
</reference>
<dbReference type="InterPro" id="IPR023393">
    <property type="entry name" value="START-like_dom_sf"/>
</dbReference>
<name>A0A939DEA4_9GAMM</name>
<dbReference type="SUPFAM" id="SSF55961">
    <property type="entry name" value="Bet v1-like"/>
    <property type="match status" value="1"/>
</dbReference>
<accession>A0A939DEA4</accession>
<organism evidence="3 4">
    <name type="scientific">Parahaliea mediterranea</name>
    <dbReference type="NCBI Taxonomy" id="651086"/>
    <lineage>
        <taxon>Bacteria</taxon>
        <taxon>Pseudomonadati</taxon>
        <taxon>Pseudomonadota</taxon>
        <taxon>Gammaproteobacteria</taxon>
        <taxon>Cellvibrionales</taxon>
        <taxon>Halieaceae</taxon>
        <taxon>Parahaliea</taxon>
    </lineage>
</organism>